<dbReference type="EMBL" id="OMOR01000001">
    <property type="protein sequence ID" value="SPH19739.1"/>
    <property type="molecule type" value="Genomic_DNA"/>
</dbReference>
<sequence>MKDFVTYSDFMRNAEAYLEIKLDLTDPVEIGDFAALFAGFGAEFERYLVESHPESAGTAKMYVSEVRKGSVIAAMFADIPDLVGIADAALIALGFGALFNRRIRDFVQGKHLGGAKKSQLSDVAKTVQALANDKNGTMSLKGLRLKESEYETEFEAVFTEREARDALVTINEQKTELDKVSASDHQRVLMTFTRSDVGNAVVGKKSGERVVVEEISEKSRALVYGSDLAEAQIKDEIQNADENIYKRGFIVDLNLIFSGPRPVAYAVTHLHQVIDLTDES</sequence>
<proteinExistence type="predicted"/>
<keyword evidence="2" id="KW-1185">Reference proteome</keyword>
<evidence type="ECO:0000313" key="2">
    <source>
        <dbReference type="Proteomes" id="UP000244880"/>
    </source>
</evidence>
<gene>
    <name evidence="1" type="ORF">ASD8599_00474</name>
</gene>
<reference evidence="1 2" key="1">
    <citation type="submission" date="2018-03" db="EMBL/GenBank/DDBJ databases">
        <authorList>
            <person name="Keele B.F."/>
        </authorList>
    </citation>
    <scope>NUCLEOTIDE SEQUENCE [LARGE SCALE GENOMIC DNA]</scope>
    <source>
        <strain evidence="1 2">CECT 8599</strain>
    </source>
</reference>
<accession>A0A2R8B9K1</accession>
<dbReference type="Proteomes" id="UP000244880">
    <property type="component" value="Unassembled WGS sequence"/>
</dbReference>
<protein>
    <submittedName>
        <fullName evidence="1">Uncharacterized protein</fullName>
    </submittedName>
</protein>
<dbReference type="RefSeq" id="WP_108827045.1">
    <property type="nucleotide sequence ID" value="NZ_OMOR01000001.1"/>
</dbReference>
<evidence type="ECO:0000313" key="1">
    <source>
        <dbReference type="EMBL" id="SPH19739.1"/>
    </source>
</evidence>
<dbReference type="AlphaFoldDB" id="A0A2R8B9K1"/>
<name>A0A2R8B9K1_9RHOB</name>
<dbReference type="OrthoDB" id="8421538at2"/>
<organism evidence="1 2">
    <name type="scientific">Ascidiaceihabitans donghaensis</name>
    <dbReference type="NCBI Taxonomy" id="1510460"/>
    <lineage>
        <taxon>Bacteria</taxon>
        <taxon>Pseudomonadati</taxon>
        <taxon>Pseudomonadota</taxon>
        <taxon>Alphaproteobacteria</taxon>
        <taxon>Rhodobacterales</taxon>
        <taxon>Paracoccaceae</taxon>
        <taxon>Ascidiaceihabitans</taxon>
    </lineage>
</organism>